<organism evidence="2 3">
    <name type="scientific">Pragia fontium DSM 5563 = ATCC 49100</name>
    <dbReference type="NCBI Taxonomy" id="1122977"/>
    <lineage>
        <taxon>Bacteria</taxon>
        <taxon>Pseudomonadati</taxon>
        <taxon>Pseudomonadota</taxon>
        <taxon>Gammaproteobacteria</taxon>
        <taxon>Enterobacterales</taxon>
        <taxon>Budviciaceae</taxon>
        <taxon>Pragia</taxon>
    </lineage>
</organism>
<proteinExistence type="predicted"/>
<protein>
    <recommendedName>
        <fullName evidence="4">Tetratricopeptide repeat protein</fullName>
    </recommendedName>
</protein>
<evidence type="ECO:0008006" key="4">
    <source>
        <dbReference type="Google" id="ProtNLM"/>
    </source>
</evidence>
<feature type="signal peptide" evidence="1">
    <location>
        <begin position="1"/>
        <end position="28"/>
    </location>
</feature>
<reference evidence="2 3" key="1">
    <citation type="submission" date="2016-10" db="EMBL/GenBank/DDBJ databases">
        <authorList>
            <person name="Varghese N."/>
            <person name="Submissions S."/>
        </authorList>
    </citation>
    <scope>NUCLEOTIDE SEQUENCE [LARGE SCALE GENOMIC DNA]</scope>
    <source>
        <strain evidence="2 3">DSM 5563</strain>
    </source>
</reference>
<evidence type="ECO:0000313" key="2">
    <source>
        <dbReference type="EMBL" id="SFD18852.1"/>
    </source>
</evidence>
<feature type="chain" id="PRO_5042593575" description="Tetratricopeptide repeat protein" evidence="1">
    <location>
        <begin position="29"/>
        <end position="231"/>
    </location>
</feature>
<comment type="caution">
    <text evidence="2">The sequence shown here is derived from an EMBL/GenBank/DDBJ whole genome shotgun (WGS) entry which is preliminary data.</text>
</comment>
<keyword evidence="1" id="KW-0732">Signal</keyword>
<dbReference type="EMBL" id="FOLW01000009">
    <property type="protein sequence ID" value="SFD18852.1"/>
    <property type="molecule type" value="Genomic_DNA"/>
</dbReference>
<sequence>MFILPDKNSVRKVLSVLLFSLFTCVATANDKTPAVIFQQAINDDLTGYHSDARQKYDVLKGTEISKDIAVPSAVNLAALGRYGEAQRAFNLLQQDGNRREQDYAHLWDLWLTARTYQGGGGKAALQRKLTDKVANYKWSSAYESAIADIYAGKSSAKEIFQLIDGITFNRVEEKADAVTQTVFFMGGYYQYVINQPQQAMELYQRYVSHLNNDSLERSLIQKELLFLSTPK</sequence>
<name>A0AAJ4WCF9_9GAMM</name>
<dbReference type="AlphaFoldDB" id="A0AAJ4WCF9"/>
<evidence type="ECO:0000256" key="1">
    <source>
        <dbReference type="SAM" id="SignalP"/>
    </source>
</evidence>
<dbReference type="Proteomes" id="UP000226420">
    <property type="component" value="Unassembled WGS sequence"/>
</dbReference>
<gene>
    <name evidence="2" type="ORF">SAMN02745723_109119</name>
</gene>
<evidence type="ECO:0000313" key="3">
    <source>
        <dbReference type="Proteomes" id="UP000226420"/>
    </source>
</evidence>
<dbReference type="RefSeq" id="WP_074823937.1">
    <property type="nucleotide sequence ID" value="NZ_FOLW01000009.1"/>
</dbReference>
<accession>A0AAJ4WCF9</accession>